<feature type="transmembrane region" description="Helical" evidence="8">
    <location>
        <begin position="337"/>
        <end position="359"/>
    </location>
</feature>
<evidence type="ECO:0000256" key="2">
    <source>
        <dbReference type="ARBA" id="ARBA00022475"/>
    </source>
</evidence>
<dbReference type="Proteomes" id="UP000229706">
    <property type="component" value="Unassembled WGS sequence"/>
</dbReference>
<keyword evidence="4" id="KW-0808">Transferase</keyword>
<keyword evidence="5 8" id="KW-0812">Transmembrane</keyword>
<protein>
    <submittedName>
        <fullName evidence="9">Uncharacterized protein</fullName>
    </submittedName>
</protein>
<comment type="subcellular location">
    <subcellularLocation>
        <location evidence="1">Cell membrane</location>
        <topology evidence="1">Multi-pass membrane protein</topology>
    </subcellularLocation>
</comment>
<feature type="transmembrane region" description="Helical" evidence="8">
    <location>
        <begin position="390"/>
        <end position="411"/>
    </location>
</feature>
<name>A0A2M8DDQ4_9BACT</name>
<evidence type="ECO:0000313" key="10">
    <source>
        <dbReference type="Proteomes" id="UP000229706"/>
    </source>
</evidence>
<keyword evidence="7 8" id="KW-0472">Membrane</keyword>
<proteinExistence type="predicted"/>
<feature type="transmembrane region" description="Helical" evidence="8">
    <location>
        <begin position="215"/>
        <end position="237"/>
    </location>
</feature>
<organism evidence="9 10">
    <name type="scientific">Candidatus Roizmanbacteria bacterium CG_4_9_14_0_8_um_filter_34_12</name>
    <dbReference type="NCBI Taxonomy" id="1974840"/>
    <lineage>
        <taxon>Bacteria</taxon>
        <taxon>Candidatus Roizmaniibacteriota</taxon>
    </lineage>
</organism>
<evidence type="ECO:0000256" key="6">
    <source>
        <dbReference type="ARBA" id="ARBA00022989"/>
    </source>
</evidence>
<evidence type="ECO:0000313" key="9">
    <source>
        <dbReference type="EMBL" id="PJB89114.1"/>
    </source>
</evidence>
<evidence type="ECO:0000256" key="1">
    <source>
        <dbReference type="ARBA" id="ARBA00004651"/>
    </source>
</evidence>
<comment type="caution">
    <text evidence="9">The sequence shown here is derived from an EMBL/GenBank/DDBJ whole genome shotgun (WGS) entry which is preliminary data.</text>
</comment>
<feature type="transmembrane region" description="Helical" evidence="8">
    <location>
        <begin position="311"/>
        <end position="330"/>
    </location>
</feature>
<keyword evidence="6 8" id="KW-1133">Transmembrane helix</keyword>
<dbReference type="GO" id="GO:0016763">
    <property type="term" value="F:pentosyltransferase activity"/>
    <property type="evidence" value="ECO:0007669"/>
    <property type="project" value="TreeGrafter"/>
</dbReference>
<dbReference type="PANTHER" id="PTHR33908:SF11">
    <property type="entry name" value="MEMBRANE PROTEIN"/>
    <property type="match status" value="1"/>
</dbReference>
<sequence>MKHMFINSKNTSNLLLLSLILLVIVGFVIRSYQIESHPPVDNDEFAIAYDAYSITQTGKDQWGVKMPLFFKSFGDYKNGFDIYITALMYKLFEPNIFWLRFPSIIFGTLYILLIFLLLSNITIDKKLIIIGTLLMTLSPYGIFFSRTSSASISQSFFTITSILTFIYYLKSNHKKLIPISVGSLLLSLYIYPSSLIVVPLLLSGYIFILLKKHEYTITILLVVAAFIVALPVINQYLGGGSMIRFQNVANIGMKLEINEFRHHSQNDFVSKIFQNKIVYQSFYLLKNFIYHFDLEPLIYLRNHVDQHDNGFPQVLIITFPFYILGFIVLFKQIKNPTYLIIALWIVISPLPSIIAGSGFNGKRSLTFLGSDIVLIILGLSYFHNIFQKKLVYFLYLICIIINSSIFVYWYFSPYKLLAESHLYFKTNKLYQIVKQNYSKFNTIVYTTKNLGEPQNPVLFACLFPPEKYIKIKVAKCSPWCRIQPFDKFIYMENIEDIIKYISLNIKDNKIIGFLSSDEIEIIKRKSCYEILSTFQPKKNYLNEKFYLIQFEQCI</sequence>
<feature type="transmembrane region" description="Helical" evidence="8">
    <location>
        <begin position="365"/>
        <end position="383"/>
    </location>
</feature>
<feature type="transmembrane region" description="Helical" evidence="8">
    <location>
        <begin position="181"/>
        <end position="209"/>
    </location>
</feature>
<evidence type="ECO:0000256" key="8">
    <source>
        <dbReference type="SAM" id="Phobius"/>
    </source>
</evidence>
<reference evidence="10" key="1">
    <citation type="submission" date="2017-09" db="EMBL/GenBank/DDBJ databases">
        <title>Depth-based differentiation of microbial function through sediment-hosted aquifers and enrichment of novel symbionts in the deep terrestrial subsurface.</title>
        <authorList>
            <person name="Probst A.J."/>
            <person name="Ladd B."/>
            <person name="Jarett J.K."/>
            <person name="Geller-Mcgrath D.E."/>
            <person name="Sieber C.M.K."/>
            <person name="Emerson J.B."/>
            <person name="Anantharaman K."/>
            <person name="Thomas B.C."/>
            <person name="Malmstrom R."/>
            <person name="Stieglmeier M."/>
            <person name="Klingl A."/>
            <person name="Woyke T."/>
            <person name="Ryan C.M."/>
            <person name="Banfield J.F."/>
        </authorList>
    </citation>
    <scope>NUCLEOTIDE SEQUENCE [LARGE SCALE GENOMIC DNA]</scope>
</reference>
<dbReference type="GO" id="GO:0005886">
    <property type="term" value="C:plasma membrane"/>
    <property type="evidence" value="ECO:0007669"/>
    <property type="project" value="UniProtKB-SubCell"/>
</dbReference>
<dbReference type="InterPro" id="IPR050297">
    <property type="entry name" value="LipidA_mod_glycosyltrf_83"/>
</dbReference>
<evidence type="ECO:0000256" key="3">
    <source>
        <dbReference type="ARBA" id="ARBA00022676"/>
    </source>
</evidence>
<evidence type="ECO:0000256" key="4">
    <source>
        <dbReference type="ARBA" id="ARBA00022679"/>
    </source>
</evidence>
<feature type="transmembrane region" description="Helical" evidence="8">
    <location>
        <begin position="97"/>
        <end position="118"/>
    </location>
</feature>
<evidence type="ECO:0000256" key="5">
    <source>
        <dbReference type="ARBA" id="ARBA00022692"/>
    </source>
</evidence>
<dbReference type="EMBL" id="PFTH01000051">
    <property type="protein sequence ID" value="PJB89114.1"/>
    <property type="molecule type" value="Genomic_DNA"/>
</dbReference>
<accession>A0A2M8DDQ4</accession>
<dbReference type="PANTHER" id="PTHR33908">
    <property type="entry name" value="MANNOSYLTRANSFERASE YKCB-RELATED"/>
    <property type="match status" value="1"/>
</dbReference>
<dbReference type="GO" id="GO:0009103">
    <property type="term" value="P:lipopolysaccharide biosynthetic process"/>
    <property type="evidence" value="ECO:0007669"/>
    <property type="project" value="UniProtKB-ARBA"/>
</dbReference>
<feature type="transmembrane region" description="Helical" evidence="8">
    <location>
        <begin position="127"/>
        <end position="145"/>
    </location>
</feature>
<dbReference type="AlphaFoldDB" id="A0A2M8DDQ4"/>
<keyword evidence="2" id="KW-1003">Cell membrane</keyword>
<evidence type="ECO:0000256" key="7">
    <source>
        <dbReference type="ARBA" id="ARBA00023136"/>
    </source>
</evidence>
<gene>
    <name evidence="9" type="ORF">CO083_01225</name>
</gene>
<keyword evidence="3" id="KW-0328">Glycosyltransferase</keyword>